<dbReference type="Gene3D" id="1.20.1280.290">
    <property type="match status" value="1"/>
</dbReference>
<proteinExistence type="predicted"/>
<evidence type="ECO:0000256" key="8">
    <source>
        <dbReference type="SAM" id="Phobius"/>
    </source>
</evidence>
<dbReference type="GO" id="GO:0012505">
    <property type="term" value="C:endomembrane system"/>
    <property type="evidence" value="ECO:0007669"/>
    <property type="project" value="UniProtKB-SubCell"/>
</dbReference>
<dbReference type="AlphaFoldDB" id="E6ZQK8"/>
<dbReference type="PANTHER" id="PTHR13131">
    <property type="entry name" value="CYSTINOSIN"/>
    <property type="match status" value="1"/>
</dbReference>
<organism evidence="9 10">
    <name type="scientific">Sporisorium reilianum (strain SRZ2)</name>
    <name type="common">Maize head smut fungus</name>
    <dbReference type="NCBI Taxonomy" id="999809"/>
    <lineage>
        <taxon>Eukaryota</taxon>
        <taxon>Fungi</taxon>
        <taxon>Dikarya</taxon>
        <taxon>Basidiomycota</taxon>
        <taxon>Ustilaginomycotina</taxon>
        <taxon>Ustilaginomycetes</taxon>
        <taxon>Ustilaginales</taxon>
        <taxon>Ustilaginaceae</taxon>
        <taxon>Sporisorium</taxon>
    </lineage>
</organism>
<dbReference type="SMART" id="SM00679">
    <property type="entry name" value="CTNS"/>
    <property type="match status" value="2"/>
</dbReference>
<evidence type="ECO:0000256" key="1">
    <source>
        <dbReference type="ARBA" id="ARBA00004127"/>
    </source>
</evidence>
<gene>
    <name evidence="9" type="ORF">sr16017</name>
</gene>
<evidence type="ECO:0000313" key="10">
    <source>
        <dbReference type="Proteomes" id="UP000008867"/>
    </source>
</evidence>
<feature type="transmembrane region" description="Helical" evidence="8">
    <location>
        <begin position="55"/>
        <end position="78"/>
    </location>
</feature>
<keyword evidence="3 8" id="KW-0812">Transmembrane</keyword>
<dbReference type="GO" id="GO:0000324">
    <property type="term" value="C:fungal-type vacuole"/>
    <property type="evidence" value="ECO:0007669"/>
    <property type="project" value="TreeGrafter"/>
</dbReference>
<evidence type="ECO:0000256" key="2">
    <source>
        <dbReference type="ARBA" id="ARBA00022448"/>
    </source>
</evidence>
<dbReference type="VEuPathDB" id="FungiDB:sr16017"/>
<evidence type="ECO:0000256" key="7">
    <source>
        <dbReference type="SAM" id="MobiDB-lite"/>
    </source>
</evidence>
<evidence type="ECO:0000313" key="9">
    <source>
        <dbReference type="EMBL" id="CBQ69515.1"/>
    </source>
</evidence>
<evidence type="ECO:0000256" key="4">
    <source>
        <dbReference type="ARBA" id="ARBA00022737"/>
    </source>
</evidence>
<evidence type="ECO:0000256" key="5">
    <source>
        <dbReference type="ARBA" id="ARBA00022989"/>
    </source>
</evidence>
<dbReference type="OrthoDB" id="75720at2759"/>
<dbReference type="NCBIfam" id="TIGR00951">
    <property type="entry name" value="2A43"/>
    <property type="match status" value="1"/>
</dbReference>
<keyword evidence="2" id="KW-0813">Transport</keyword>
<feature type="compositionally biased region" description="Polar residues" evidence="7">
    <location>
        <begin position="278"/>
        <end position="288"/>
    </location>
</feature>
<evidence type="ECO:0000256" key="3">
    <source>
        <dbReference type="ARBA" id="ARBA00022692"/>
    </source>
</evidence>
<feature type="transmembrane region" description="Helical" evidence="8">
    <location>
        <begin position="12"/>
        <end position="35"/>
    </location>
</feature>
<name>E6ZQK8_SPORE</name>
<feature type="transmembrane region" description="Helical" evidence="8">
    <location>
        <begin position="98"/>
        <end position="117"/>
    </location>
</feature>
<evidence type="ECO:0000256" key="6">
    <source>
        <dbReference type="ARBA" id="ARBA00023136"/>
    </source>
</evidence>
<keyword evidence="4" id="KW-0677">Repeat</keyword>
<accession>E6ZQK8</accession>
<feature type="region of interest" description="Disordered" evidence="7">
    <location>
        <begin position="258"/>
        <end position="302"/>
    </location>
</feature>
<sequence length="302" mass="32960">MVAITRTLAEHASVLPTISHVLGWIYTLAWSLSFYPQVVHNHVHKSTRGLSSDFVVLNAVGHTSYLVYNTLLLFYAPARRAYRRAHAGRDNVVQLNDFIFSLHATLLALVTLAQYAAYKKRDQRVSRPVRLGLTTALTAAVFLAGAKQLHLVSWLDIVNAASTLKLAVTMTKYIPQIRLNAVRKSTSGFAIENILLDLTGGVLSLAQLGVDAVGMQGSWSGVLGDWGKLGLGGLSIAFDAVLCWQHYVVYGPVEVRVEPGTQSDDEGQDRVTRYGATDSRNSATTAARPNQDGETERSALLR</sequence>
<dbReference type="GO" id="GO:0015184">
    <property type="term" value="F:L-cystine transmembrane transporter activity"/>
    <property type="evidence" value="ECO:0007669"/>
    <property type="project" value="TreeGrafter"/>
</dbReference>
<dbReference type="eggNOG" id="KOG3145">
    <property type="taxonomic scope" value="Eukaryota"/>
</dbReference>
<comment type="subcellular location">
    <subcellularLocation>
        <location evidence="1">Endomembrane system</location>
        <topology evidence="1">Multi-pass membrane protein</topology>
    </subcellularLocation>
</comment>
<dbReference type="InterPro" id="IPR006603">
    <property type="entry name" value="PQ-loop_rpt"/>
</dbReference>
<keyword evidence="6 8" id="KW-0472">Membrane</keyword>
<dbReference type="PANTHER" id="PTHR13131:SF5">
    <property type="entry name" value="CYSTINOSIN"/>
    <property type="match status" value="1"/>
</dbReference>
<dbReference type="Proteomes" id="UP000008867">
    <property type="component" value="Chromosome 16"/>
</dbReference>
<keyword evidence="10" id="KW-1185">Reference proteome</keyword>
<dbReference type="Pfam" id="PF04193">
    <property type="entry name" value="PQ-loop"/>
    <property type="match status" value="2"/>
</dbReference>
<protein>
    <submittedName>
        <fullName evidence="9">Related to cystinosin</fullName>
    </submittedName>
</protein>
<dbReference type="InterPro" id="IPR005282">
    <property type="entry name" value="LC_transporter"/>
</dbReference>
<keyword evidence="5 8" id="KW-1133">Transmembrane helix</keyword>
<dbReference type="HOGENOM" id="CLU_046327_0_0_1"/>
<dbReference type="GO" id="GO:0005774">
    <property type="term" value="C:vacuolar membrane"/>
    <property type="evidence" value="ECO:0007669"/>
    <property type="project" value="TreeGrafter"/>
</dbReference>
<reference evidence="9 10" key="1">
    <citation type="journal article" date="2010" name="Science">
        <title>Pathogenicity determinants in smut fungi revealed by genome comparison.</title>
        <authorList>
            <person name="Schirawski J."/>
            <person name="Mannhaupt G."/>
            <person name="Muench K."/>
            <person name="Brefort T."/>
            <person name="Schipper K."/>
            <person name="Doehlemann G."/>
            <person name="Di Stasio M."/>
            <person name="Roessel N."/>
            <person name="Mendoza-Mendoza A."/>
            <person name="Pester D."/>
            <person name="Mueller O."/>
            <person name="Winterberg B."/>
            <person name="Meyer E."/>
            <person name="Ghareeb H."/>
            <person name="Wollenberg T."/>
            <person name="Muensterkoetter M."/>
            <person name="Wong P."/>
            <person name="Walter M."/>
            <person name="Stukenbrock E."/>
            <person name="Gueldener U."/>
            <person name="Kahmann R."/>
        </authorList>
    </citation>
    <scope>NUCLEOTIDE SEQUENCE [LARGE SCALE GENOMIC DNA]</scope>
    <source>
        <strain evidence="10">SRZ2</strain>
    </source>
</reference>
<dbReference type="EMBL" id="FQ311437">
    <property type="protein sequence ID" value="CBQ69515.1"/>
    <property type="molecule type" value="Genomic_DNA"/>
</dbReference>